<dbReference type="InterPro" id="IPR046947">
    <property type="entry name" value="LytR-like"/>
</dbReference>
<keyword evidence="1" id="KW-0597">Phosphoprotein</keyword>
<dbReference type="PANTHER" id="PTHR37299">
    <property type="entry name" value="TRANSCRIPTIONAL REGULATOR-RELATED"/>
    <property type="match status" value="1"/>
</dbReference>
<dbReference type="PANTHER" id="PTHR37299:SF1">
    <property type="entry name" value="STAGE 0 SPORULATION PROTEIN A HOMOLOG"/>
    <property type="match status" value="1"/>
</dbReference>
<reference evidence="4" key="2">
    <citation type="submission" date="2020-09" db="EMBL/GenBank/DDBJ databases">
        <authorList>
            <person name="Sun Q."/>
            <person name="Kim S."/>
        </authorList>
    </citation>
    <scope>NUCLEOTIDE SEQUENCE</scope>
    <source>
        <strain evidence="4">KCTC 12719</strain>
    </source>
</reference>
<dbReference type="InterPro" id="IPR007492">
    <property type="entry name" value="LytTR_DNA-bd_dom"/>
</dbReference>
<evidence type="ECO:0000256" key="1">
    <source>
        <dbReference type="PROSITE-ProRule" id="PRU00169"/>
    </source>
</evidence>
<feature type="modified residue" description="4-aspartylphosphate" evidence="1">
    <location>
        <position position="53"/>
    </location>
</feature>
<dbReference type="Gene3D" id="3.40.50.2300">
    <property type="match status" value="1"/>
</dbReference>
<feature type="domain" description="Response regulatory" evidence="2">
    <location>
        <begin position="2"/>
        <end position="115"/>
    </location>
</feature>
<protein>
    <submittedName>
        <fullName evidence="4">DNA-binding response regulator</fullName>
    </submittedName>
</protein>
<dbReference type="Pfam" id="PF04397">
    <property type="entry name" value="LytTR"/>
    <property type="match status" value="1"/>
</dbReference>
<organism evidence="4 5">
    <name type="scientific">Salinimicrobium marinum</name>
    <dbReference type="NCBI Taxonomy" id="680283"/>
    <lineage>
        <taxon>Bacteria</taxon>
        <taxon>Pseudomonadati</taxon>
        <taxon>Bacteroidota</taxon>
        <taxon>Flavobacteriia</taxon>
        <taxon>Flavobacteriales</taxon>
        <taxon>Flavobacteriaceae</taxon>
        <taxon>Salinimicrobium</taxon>
    </lineage>
</organism>
<dbReference type="EMBL" id="BMXB01000001">
    <property type="protein sequence ID" value="GHA27144.1"/>
    <property type="molecule type" value="Genomic_DNA"/>
</dbReference>
<reference evidence="4" key="1">
    <citation type="journal article" date="2014" name="Int. J. Syst. Evol. Microbiol.">
        <title>Complete genome sequence of Corynebacterium casei LMG S-19264T (=DSM 44701T), isolated from a smear-ripened cheese.</title>
        <authorList>
            <consortium name="US DOE Joint Genome Institute (JGI-PGF)"/>
            <person name="Walter F."/>
            <person name="Albersmeier A."/>
            <person name="Kalinowski J."/>
            <person name="Ruckert C."/>
        </authorList>
    </citation>
    <scope>NUCLEOTIDE SEQUENCE</scope>
    <source>
        <strain evidence="4">KCTC 12719</strain>
    </source>
</reference>
<dbReference type="GO" id="GO:0000156">
    <property type="term" value="F:phosphorelay response regulator activity"/>
    <property type="evidence" value="ECO:0007669"/>
    <property type="project" value="InterPro"/>
</dbReference>
<dbReference type="SMART" id="SM00448">
    <property type="entry name" value="REC"/>
    <property type="match status" value="1"/>
</dbReference>
<dbReference type="SMART" id="SM00850">
    <property type="entry name" value="LytTR"/>
    <property type="match status" value="1"/>
</dbReference>
<dbReference type="InterPro" id="IPR001789">
    <property type="entry name" value="Sig_transdc_resp-reg_receiver"/>
</dbReference>
<dbReference type="Gene3D" id="2.40.50.1020">
    <property type="entry name" value="LytTr DNA-binding domain"/>
    <property type="match status" value="1"/>
</dbReference>
<evidence type="ECO:0000259" key="2">
    <source>
        <dbReference type="PROSITE" id="PS50110"/>
    </source>
</evidence>
<name>A0A918S6R9_9FLAO</name>
<dbReference type="AlphaFoldDB" id="A0A918S6R9"/>
<evidence type="ECO:0000313" key="5">
    <source>
        <dbReference type="Proteomes" id="UP000610456"/>
    </source>
</evidence>
<dbReference type="PROSITE" id="PS50110">
    <property type="entry name" value="RESPONSE_REGULATORY"/>
    <property type="match status" value="1"/>
</dbReference>
<keyword evidence="5" id="KW-1185">Reference proteome</keyword>
<dbReference type="SUPFAM" id="SSF52172">
    <property type="entry name" value="CheY-like"/>
    <property type="match status" value="1"/>
</dbReference>
<sequence length="254" mass="29297">MRALIIDDEETARKRVSNLLNKVPEIDVVGECSTGKLAIEHINVQKPDLILLDTDMKDISGFEVLSRINHSPRPIVVLMTSRTNEACKAFDVNACDFLLKPFTDERFFMAVNKVLLTPPLDTFQLFENKMQELFRMYTEKTKANTPSLKIPVKQGNKTVLLDPPDIYYIISSGYYAEIYTKKNKYVLRVSLNTLDEMLDREHFFRMHRSTIVNIDHVKEIVHSEYGEIDAKMTDGKLLHTSKSHKKDFLEKLGI</sequence>
<gene>
    <name evidence="4" type="ORF">GCM10007103_05670</name>
</gene>
<accession>A0A918S6R9</accession>
<feature type="domain" description="HTH LytTR-type" evidence="3">
    <location>
        <begin position="150"/>
        <end position="254"/>
    </location>
</feature>
<dbReference type="Proteomes" id="UP000610456">
    <property type="component" value="Unassembled WGS sequence"/>
</dbReference>
<dbReference type="RefSeq" id="WP_189603142.1">
    <property type="nucleotide sequence ID" value="NZ_BMXB01000001.1"/>
</dbReference>
<comment type="caution">
    <text evidence="4">The sequence shown here is derived from an EMBL/GenBank/DDBJ whole genome shotgun (WGS) entry which is preliminary data.</text>
</comment>
<dbReference type="InterPro" id="IPR011006">
    <property type="entry name" value="CheY-like_superfamily"/>
</dbReference>
<evidence type="ECO:0000313" key="4">
    <source>
        <dbReference type="EMBL" id="GHA27144.1"/>
    </source>
</evidence>
<evidence type="ECO:0000259" key="3">
    <source>
        <dbReference type="PROSITE" id="PS50930"/>
    </source>
</evidence>
<proteinExistence type="predicted"/>
<dbReference type="Pfam" id="PF00072">
    <property type="entry name" value="Response_reg"/>
    <property type="match status" value="1"/>
</dbReference>
<dbReference type="GO" id="GO:0003677">
    <property type="term" value="F:DNA binding"/>
    <property type="evidence" value="ECO:0007669"/>
    <property type="project" value="UniProtKB-KW"/>
</dbReference>
<keyword evidence="4" id="KW-0238">DNA-binding</keyword>
<dbReference type="PROSITE" id="PS50930">
    <property type="entry name" value="HTH_LYTTR"/>
    <property type="match status" value="1"/>
</dbReference>